<dbReference type="PANTHER" id="PTHR43625:SF40">
    <property type="entry name" value="ALDO-KETO REDUCTASE YAKC [NADP(+)]"/>
    <property type="match status" value="1"/>
</dbReference>
<feature type="domain" description="NADP-dependent oxidoreductase" evidence="2">
    <location>
        <begin position="28"/>
        <end position="325"/>
    </location>
</feature>
<organism evidence="3 4">
    <name type="scientific">Pedobacter cryoconitis</name>
    <dbReference type="NCBI Taxonomy" id="188932"/>
    <lineage>
        <taxon>Bacteria</taxon>
        <taxon>Pseudomonadati</taxon>
        <taxon>Bacteroidota</taxon>
        <taxon>Sphingobacteriia</taxon>
        <taxon>Sphingobacteriales</taxon>
        <taxon>Sphingobacteriaceae</taxon>
        <taxon>Pedobacter</taxon>
    </lineage>
</organism>
<proteinExistence type="predicted"/>
<keyword evidence="4" id="KW-1185">Reference proteome</keyword>
<evidence type="ECO:0000256" key="1">
    <source>
        <dbReference type="ARBA" id="ARBA00023002"/>
    </source>
</evidence>
<evidence type="ECO:0000313" key="4">
    <source>
        <dbReference type="Proteomes" id="UP000071561"/>
    </source>
</evidence>
<dbReference type="Pfam" id="PF00248">
    <property type="entry name" value="Aldo_ket_red"/>
    <property type="match status" value="1"/>
</dbReference>
<dbReference type="GO" id="GO:0005737">
    <property type="term" value="C:cytoplasm"/>
    <property type="evidence" value="ECO:0007669"/>
    <property type="project" value="TreeGrafter"/>
</dbReference>
<dbReference type="InterPro" id="IPR036812">
    <property type="entry name" value="NAD(P)_OxRdtase_dom_sf"/>
</dbReference>
<dbReference type="PANTHER" id="PTHR43625">
    <property type="entry name" value="AFLATOXIN B1 ALDEHYDE REDUCTASE"/>
    <property type="match status" value="1"/>
</dbReference>
<dbReference type="EMBL" id="CP014504">
    <property type="protein sequence ID" value="AMP98588.1"/>
    <property type="molecule type" value="Genomic_DNA"/>
</dbReference>
<reference evidence="3 4" key="1">
    <citation type="submission" date="2016-03" db="EMBL/GenBank/DDBJ databases">
        <title>Complete genome sequence of Pedobacter cryoconitis PAMC 27485.</title>
        <authorList>
            <person name="Lee J."/>
            <person name="Kim O.-S."/>
        </authorList>
    </citation>
    <scope>NUCLEOTIDE SEQUENCE [LARGE SCALE GENOMIC DNA]</scope>
    <source>
        <strain evidence="3 4">PAMC 27485</strain>
    </source>
</reference>
<sequence>MCANFGLSNLIIMKYRNLGTTKEKLSAVGLGCMGMSFAYGPVDDTESIATLHKALDLGVNFWDTADVYGNGINEELISKVLTTNREKIFIATKFGFRFQDDVSSPGNTNGTYFDGSPAWMKIAVEKSLKRLKIDTIDLYYVHRVDPNIPIEETVGAMAELVKEGKVRYLGLSEASPASIRKAHAVHPIAALQSEYSLLTRDVEAEILGTVRELGISLIPYSPLARGLVTNTLDINSLADNDFRKSLPRYQQGNLDNNAKLISGFAAIAQDKNCTPAQLALAWVLAQGEDIIPIPGTKKRKYLEENAASVDVDLLAADLKAIDELITRFPVSGERYSEGAMKLVNN</sequence>
<evidence type="ECO:0000313" key="3">
    <source>
        <dbReference type="EMBL" id="AMP98588.1"/>
    </source>
</evidence>
<dbReference type="InterPro" id="IPR050791">
    <property type="entry name" value="Aldo-Keto_reductase"/>
</dbReference>
<dbReference type="KEGG" id="pcm:AY601_1673"/>
<dbReference type="AlphaFoldDB" id="A0A127VC69"/>
<dbReference type="InterPro" id="IPR023210">
    <property type="entry name" value="NADP_OxRdtase_dom"/>
</dbReference>
<dbReference type="SUPFAM" id="SSF51430">
    <property type="entry name" value="NAD(P)-linked oxidoreductase"/>
    <property type="match status" value="1"/>
</dbReference>
<dbReference type="CDD" id="cd19076">
    <property type="entry name" value="AKR_AKR13A_13D"/>
    <property type="match status" value="1"/>
</dbReference>
<accession>A0A127VC69</accession>
<dbReference type="GO" id="GO:0016491">
    <property type="term" value="F:oxidoreductase activity"/>
    <property type="evidence" value="ECO:0007669"/>
    <property type="project" value="UniProtKB-KW"/>
</dbReference>
<gene>
    <name evidence="3" type="ORF">AY601_1673</name>
</gene>
<evidence type="ECO:0000259" key="2">
    <source>
        <dbReference type="Pfam" id="PF00248"/>
    </source>
</evidence>
<dbReference type="Proteomes" id="UP000071561">
    <property type="component" value="Chromosome"/>
</dbReference>
<dbReference type="PATRIC" id="fig|188932.3.peg.1740"/>
<protein>
    <submittedName>
        <fullName evidence="3">Aldo/keto reductase</fullName>
    </submittedName>
</protein>
<dbReference type="Gene3D" id="3.20.20.100">
    <property type="entry name" value="NADP-dependent oxidoreductase domain"/>
    <property type="match status" value="1"/>
</dbReference>
<keyword evidence="1" id="KW-0560">Oxidoreductase</keyword>
<name>A0A127VC69_9SPHI</name>